<evidence type="ECO:0000256" key="1">
    <source>
        <dbReference type="SAM" id="MobiDB-lite"/>
    </source>
</evidence>
<name>A0AAN6Z5A8_9PEZI</name>
<sequence>MTLFKPIMARAPNPQQARLPPSEPSFVKTNRILLSGKQVGEFTPGCFTPNNEIAEAIICSERAVTESIETLATGNLLN</sequence>
<dbReference type="GeneID" id="87833747"/>
<keyword evidence="3" id="KW-1185">Reference proteome</keyword>
<feature type="region of interest" description="Disordered" evidence="1">
    <location>
        <begin position="1"/>
        <end position="23"/>
    </location>
</feature>
<protein>
    <submittedName>
        <fullName evidence="2">Uncharacterized protein</fullName>
    </submittedName>
</protein>
<reference evidence="2" key="1">
    <citation type="journal article" date="2023" name="Mol. Phylogenet. Evol.">
        <title>Genome-scale phylogeny and comparative genomics of the fungal order Sordariales.</title>
        <authorList>
            <person name="Hensen N."/>
            <person name="Bonometti L."/>
            <person name="Westerberg I."/>
            <person name="Brannstrom I.O."/>
            <person name="Guillou S."/>
            <person name="Cros-Aarteil S."/>
            <person name="Calhoun S."/>
            <person name="Haridas S."/>
            <person name="Kuo A."/>
            <person name="Mondo S."/>
            <person name="Pangilinan J."/>
            <person name="Riley R."/>
            <person name="LaButti K."/>
            <person name="Andreopoulos B."/>
            <person name="Lipzen A."/>
            <person name="Chen C."/>
            <person name="Yan M."/>
            <person name="Daum C."/>
            <person name="Ng V."/>
            <person name="Clum A."/>
            <person name="Steindorff A."/>
            <person name="Ohm R.A."/>
            <person name="Martin F."/>
            <person name="Silar P."/>
            <person name="Natvig D.O."/>
            <person name="Lalanne C."/>
            <person name="Gautier V."/>
            <person name="Ament-Velasquez S.L."/>
            <person name="Kruys A."/>
            <person name="Hutchinson M.I."/>
            <person name="Powell A.J."/>
            <person name="Barry K."/>
            <person name="Miller A.N."/>
            <person name="Grigoriev I.V."/>
            <person name="Debuchy R."/>
            <person name="Gladieux P."/>
            <person name="Hiltunen Thoren M."/>
            <person name="Johannesson H."/>
        </authorList>
    </citation>
    <scope>NUCLEOTIDE SEQUENCE</scope>
    <source>
        <strain evidence="2">CBS 731.68</strain>
    </source>
</reference>
<proteinExistence type="predicted"/>
<dbReference type="RefSeq" id="XP_062648475.1">
    <property type="nucleotide sequence ID" value="XM_062796979.1"/>
</dbReference>
<reference evidence="2" key="2">
    <citation type="submission" date="2023-05" db="EMBL/GenBank/DDBJ databases">
        <authorList>
            <consortium name="Lawrence Berkeley National Laboratory"/>
            <person name="Steindorff A."/>
            <person name="Hensen N."/>
            <person name="Bonometti L."/>
            <person name="Westerberg I."/>
            <person name="Brannstrom I.O."/>
            <person name="Guillou S."/>
            <person name="Cros-Aarteil S."/>
            <person name="Calhoun S."/>
            <person name="Haridas S."/>
            <person name="Kuo A."/>
            <person name="Mondo S."/>
            <person name="Pangilinan J."/>
            <person name="Riley R."/>
            <person name="Labutti K."/>
            <person name="Andreopoulos B."/>
            <person name="Lipzen A."/>
            <person name="Chen C."/>
            <person name="Yanf M."/>
            <person name="Daum C."/>
            <person name="Ng V."/>
            <person name="Clum A."/>
            <person name="Ohm R."/>
            <person name="Martin F."/>
            <person name="Silar P."/>
            <person name="Natvig D."/>
            <person name="Lalanne C."/>
            <person name="Gautier V."/>
            <person name="Ament-Velasquez S.L."/>
            <person name="Kruys A."/>
            <person name="Hutchinson M.I."/>
            <person name="Powell A.J."/>
            <person name="Barry K."/>
            <person name="Miller A.N."/>
            <person name="Grigoriev I.V."/>
            <person name="Debuchy R."/>
            <person name="Gladieux P."/>
            <person name="Thoren M.H."/>
            <person name="Johannesson H."/>
        </authorList>
    </citation>
    <scope>NUCLEOTIDE SEQUENCE</scope>
    <source>
        <strain evidence="2">CBS 731.68</strain>
    </source>
</reference>
<dbReference type="Proteomes" id="UP001302602">
    <property type="component" value="Unassembled WGS sequence"/>
</dbReference>
<organism evidence="2 3">
    <name type="scientific">Parathielavia appendiculata</name>
    <dbReference type="NCBI Taxonomy" id="2587402"/>
    <lineage>
        <taxon>Eukaryota</taxon>
        <taxon>Fungi</taxon>
        <taxon>Dikarya</taxon>
        <taxon>Ascomycota</taxon>
        <taxon>Pezizomycotina</taxon>
        <taxon>Sordariomycetes</taxon>
        <taxon>Sordariomycetidae</taxon>
        <taxon>Sordariales</taxon>
        <taxon>Chaetomiaceae</taxon>
        <taxon>Parathielavia</taxon>
    </lineage>
</organism>
<evidence type="ECO:0000313" key="3">
    <source>
        <dbReference type="Proteomes" id="UP001302602"/>
    </source>
</evidence>
<dbReference type="AlphaFoldDB" id="A0AAN6Z5A8"/>
<accession>A0AAN6Z5A8</accession>
<comment type="caution">
    <text evidence="2">The sequence shown here is derived from an EMBL/GenBank/DDBJ whole genome shotgun (WGS) entry which is preliminary data.</text>
</comment>
<gene>
    <name evidence="2" type="ORF">N657DRAFT_689135</name>
</gene>
<dbReference type="EMBL" id="MU853226">
    <property type="protein sequence ID" value="KAK4124704.1"/>
    <property type="molecule type" value="Genomic_DNA"/>
</dbReference>
<evidence type="ECO:0000313" key="2">
    <source>
        <dbReference type="EMBL" id="KAK4124704.1"/>
    </source>
</evidence>